<feature type="signal peptide" evidence="1">
    <location>
        <begin position="1"/>
        <end position="29"/>
    </location>
</feature>
<dbReference type="AlphaFoldDB" id="Q2RQ53"/>
<evidence type="ECO:0008006" key="4">
    <source>
        <dbReference type="Google" id="ProtNLM"/>
    </source>
</evidence>
<dbReference type="RefSeq" id="WP_011390695.1">
    <property type="nucleotide sequence ID" value="NC_007643.1"/>
</dbReference>
<organism evidence="2 3">
    <name type="scientific">Rhodospirillum rubrum (strain ATCC 11170 / ATH 1.1.1 / DSM 467 / LMG 4362 / NCIMB 8255 / S1)</name>
    <dbReference type="NCBI Taxonomy" id="269796"/>
    <lineage>
        <taxon>Bacteria</taxon>
        <taxon>Pseudomonadati</taxon>
        <taxon>Pseudomonadota</taxon>
        <taxon>Alphaproteobacteria</taxon>
        <taxon>Rhodospirillales</taxon>
        <taxon>Rhodospirillaceae</taxon>
        <taxon>Rhodospirillum</taxon>
    </lineage>
</organism>
<dbReference type="EMBL" id="CP000230">
    <property type="protein sequence ID" value="ABC23742.1"/>
    <property type="molecule type" value="Genomic_DNA"/>
</dbReference>
<protein>
    <recommendedName>
        <fullName evidence="4">Secreted protein</fullName>
    </recommendedName>
</protein>
<dbReference type="HOGENOM" id="CLU_1668056_0_0_5"/>
<proteinExistence type="predicted"/>
<keyword evidence="3" id="KW-1185">Reference proteome</keyword>
<feature type="chain" id="PRO_5004214762" description="Secreted protein" evidence="1">
    <location>
        <begin position="30"/>
        <end position="164"/>
    </location>
</feature>
<dbReference type="KEGG" id="rru:Rru_A2945"/>
<reference evidence="2 3" key="1">
    <citation type="journal article" date="2011" name="Stand. Genomic Sci.">
        <title>Complete genome sequence of Rhodospirillum rubrum type strain (S1).</title>
        <authorList>
            <person name="Munk A.C."/>
            <person name="Copeland A."/>
            <person name="Lucas S."/>
            <person name="Lapidus A."/>
            <person name="Del Rio T.G."/>
            <person name="Barry K."/>
            <person name="Detter J.C."/>
            <person name="Hammon N."/>
            <person name="Israni S."/>
            <person name="Pitluck S."/>
            <person name="Brettin T."/>
            <person name="Bruce D."/>
            <person name="Han C."/>
            <person name="Tapia R."/>
            <person name="Gilna P."/>
            <person name="Schmutz J."/>
            <person name="Larimer F."/>
            <person name="Land M."/>
            <person name="Kyrpides N.C."/>
            <person name="Mavromatis K."/>
            <person name="Richardson P."/>
            <person name="Rohde M."/>
            <person name="Goker M."/>
            <person name="Klenk H.P."/>
            <person name="Zhang Y."/>
            <person name="Roberts G.P."/>
            <person name="Reslewic S."/>
            <person name="Schwartz D.C."/>
        </authorList>
    </citation>
    <scope>NUCLEOTIDE SEQUENCE [LARGE SCALE GENOMIC DNA]</scope>
    <source>
        <strain evidence="3">ATCC 11170 / ATH 1.1.1 / DSM 467 / LMG 4362 / NCIMB 8255 / S1</strain>
    </source>
</reference>
<gene>
    <name evidence="2" type="ordered locus">Rru_A2945</name>
</gene>
<name>Q2RQ53_RHORT</name>
<dbReference type="eggNOG" id="ENOG502ZXQK">
    <property type="taxonomic scope" value="Bacteria"/>
</dbReference>
<evidence type="ECO:0000313" key="3">
    <source>
        <dbReference type="Proteomes" id="UP000001929"/>
    </source>
</evidence>
<accession>Q2RQ53</accession>
<sequence length="164" mass="17259">MGRSSLVVSAVFAGGSLLGALCGMGPAFAEPPTADEFRTLDTVPDRMAACSDAGADAYESGDAEQIRKAMDGEIACLTVIAADLGKTFYGAEAFGADGIEGALKRLRDPLGRLYATVQNDPVACAPACGTLYTIQSEDMYRRFLATLILDISERLKDDSPVHSE</sequence>
<dbReference type="STRING" id="269796.Rru_A2945"/>
<keyword evidence="1" id="KW-0732">Signal</keyword>
<evidence type="ECO:0000313" key="2">
    <source>
        <dbReference type="EMBL" id="ABC23742.1"/>
    </source>
</evidence>
<evidence type="ECO:0000256" key="1">
    <source>
        <dbReference type="SAM" id="SignalP"/>
    </source>
</evidence>
<dbReference type="Proteomes" id="UP000001929">
    <property type="component" value="Chromosome"/>
</dbReference>
<dbReference type="PATRIC" id="fig|269796.9.peg.3053"/>
<dbReference type="EnsemblBacteria" id="ABC23742">
    <property type="protein sequence ID" value="ABC23742"/>
    <property type="gene ID" value="Rru_A2945"/>
</dbReference>